<evidence type="ECO:0000313" key="5">
    <source>
        <dbReference type="Proteomes" id="UP000437824"/>
    </source>
</evidence>
<dbReference type="InterPro" id="IPR008278">
    <property type="entry name" value="4-PPantetheinyl_Trfase_dom"/>
</dbReference>
<dbReference type="RefSeq" id="WP_154780236.1">
    <property type="nucleotide sequence ID" value="NZ_WMBC01000005.1"/>
</dbReference>
<dbReference type="PANTHER" id="PTHR12215:SF10">
    <property type="entry name" value="L-AMINOADIPATE-SEMIALDEHYDE DEHYDROGENASE-PHOSPHOPANTETHEINYL TRANSFERASE"/>
    <property type="match status" value="1"/>
</dbReference>
<comment type="caution">
    <text evidence="4">The sequence shown here is derived from an EMBL/GenBank/DDBJ whole genome shotgun (WGS) entry which is preliminary data.</text>
</comment>
<dbReference type="Pfam" id="PF01648">
    <property type="entry name" value="ACPS"/>
    <property type="match status" value="1"/>
</dbReference>
<organism evidence="4 5">
    <name type="scientific">Blautia luti DSM 14534 = JCM 17040</name>
    <dbReference type="NCBI Taxonomy" id="649762"/>
    <lineage>
        <taxon>Bacteria</taxon>
        <taxon>Bacillati</taxon>
        <taxon>Bacillota</taxon>
        <taxon>Clostridia</taxon>
        <taxon>Lachnospirales</taxon>
        <taxon>Lachnospiraceae</taxon>
        <taxon>Blautia</taxon>
    </lineage>
</organism>
<accession>A0A844GGL6</accession>
<dbReference type="EMBL" id="WMBC01000005">
    <property type="protein sequence ID" value="MTD61193.1"/>
    <property type="molecule type" value="Genomic_DNA"/>
</dbReference>
<keyword evidence="2 4" id="KW-0808">Transferase</keyword>
<dbReference type="SUPFAM" id="SSF56214">
    <property type="entry name" value="4'-phosphopantetheinyl transferase"/>
    <property type="match status" value="2"/>
</dbReference>
<dbReference type="AlphaFoldDB" id="A0A844GGL6"/>
<dbReference type="InterPro" id="IPR050559">
    <property type="entry name" value="P-Pant_transferase_sf"/>
</dbReference>
<dbReference type="Gene3D" id="3.90.470.20">
    <property type="entry name" value="4'-phosphopantetheinyl transferase domain"/>
    <property type="match status" value="2"/>
</dbReference>
<evidence type="ECO:0000256" key="2">
    <source>
        <dbReference type="ARBA" id="ARBA00022679"/>
    </source>
</evidence>
<dbReference type="InterPro" id="IPR037143">
    <property type="entry name" value="4-PPantetheinyl_Trfase_dom_sf"/>
</dbReference>
<feature type="domain" description="4'-phosphopantetheinyl transferase" evidence="3">
    <location>
        <begin position="82"/>
        <end position="152"/>
    </location>
</feature>
<gene>
    <name evidence="4" type="ORF">GKZ57_07915</name>
</gene>
<sequence length="183" mass="21448">MKKGVIYYTRVREEYAGEHLDHMIAEKLLETGLKKEYGINLKHEPRAEGEHGKPFLSWRPQIHYNVSHSGNYVVCILADQEVGIDVQIHKKANYERMLERMVSPAQRIEILEGEDPEKEFFRQWVLREAYIKWTGEGLSRDMRTIPMNEGTYALLDLDEGYSGAVWSMHPMEIIWRLEDIILG</sequence>
<comment type="similarity">
    <text evidence="1">Belongs to the P-Pant transferase superfamily. Gsp/Sfp/HetI/AcpT family.</text>
</comment>
<proteinExistence type="inferred from homology"/>
<evidence type="ECO:0000259" key="3">
    <source>
        <dbReference type="Pfam" id="PF01648"/>
    </source>
</evidence>
<dbReference type="GO" id="GO:0005829">
    <property type="term" value="C:cytosol"/>
    <property type="evidence" value="ECO:0007669"/>
    <property type="project" value="TreeGrafter"/>
</dbReference>
<evidence type="ECO:0000256" key="1">
    <source>
        <dbReference type="ARBA" id="ARBA00010990"/>
    </source>
</evidence>
<dbReference type="PANTHER" id="PTHR12215">
    <property type="entry name" value="PHOSPHOPANTETHEINE TRANSFERASE"/>
    <property type="match status" value="1"/>
</dbReference>
<name>A0A844GGL6_9FIRM</name>
<dbReference type="GO" id="GO:0000287">
    <property type="term" value="F:magnesium ion binding"/>
    <property type="evidence" value="ECO:0007669"/>
    <property type="project" value="InterPro"/>
</dbReference>
<protein>
    <submittedName>
        <fullName evidence="4">4'-phosphopantetheinyl transferase superfamily protein</fullName>
    </submittedName>
</protein>
<evidence type="ECO:0000313" key="4">
    <source>
        <dbReference type="EMBL" id="MTD61193.1"/>
    </source>
</evidence>
<dbReference type="Proteomes" id="UP000437824">
    <property type="component" value="Unassembled WGS sequence"/>
</dbReference>
<dbReference type="GO" id="GO:0019878">
    <property type="term" value="P:lysine biosynthetic process via aminoadipic acid"/>
    <property type="evidence" value="ECO:0007669"/>
    <property type="project" value="TreeGrafter"/>
</dbReference>
<dbReference type="GO" id="GO:0008897">
    <property type="term" value="F:holo-[acyl-carrier-protein] synthase activity"/>
    <property type="evidence" value="ECO:0007669"/>
    <property type="project" value="InterPro"/>
</dbReference>
<reference evidence="4 5" key="1">
    <citation type="submission" date="2019-11" db="EMBL/GenBank/DDBJ databases">
        <title>Draft genome sequence of Blautia luti DSM 14534T, isolated from human stool.</title>
        <authorList>
            <person name="Ortiz R."/>
            <person name="Melis-Arcos F."/>
            <person name="Covarrubias P."/>
            <person name="Cardenas J.P."/>
            <person name="Perez-Donoso J."/>
            <person name="Almonacid D."/>
        </authorList>
    </citation>
    <scope>NUCLEOTIDE SEQUENCE [LARGE SCALE GENOMIC DNA]</scope>
    <source>
        <strain evidence="4 5">DSM 14534</strain>
    </source>
</reference>